<keyword evidence="9" id="KW-0843">Virulence</keyword>
<comment type="catalytic activity">
    <reaction evidence="1">
        <text>ATP + protein L-histidine = ADP + protein N-phospho-L-histidine.</text>
        <dbReference type="EC" id="2.7.13.3"/>
    </reaction>
</comment>
<evidence type="ECO:0000256" key="10">
    <source>
        <dbReference type="SAM" id="Phobius"/>
    </source>
</evidence>
<comment type="subcellular location">
    <subcellularLocation>
        <location evidence="2">Cell membrane</location>
        <topology evidence="2">Multi-pass membrane protein</topology>
    </subcellularLocation>
</comment>
<dbReference type="InterPro" id="IPR004358">
    <property type="entry name" value="Sig_transdc_His_kin-like_C"/>
</dbReference>
<dbReference type="PANTHER" id="PTHR44936:SF9">
    <property type="entry name" value="SENSOR PROTEIN CREC"/>
    <property type="match status" value="1"/>
</dbReference>
<dbReference type="Pfam" id="PF02518">
    <property type="entry name" value="HATPase_c"/>
    <property type="match status" value="1"/>
</dbReference>
<feature type="domain" description="Histidine kinase" evidence="11">
    <location>
        <begin position="122"/>
        <end position="332"/>
    </location>
</feature>
<dbReference type="PRINTS" id="PR00344">
    <property type="entry name" value="BCTRLSENSOR"/>
</dbReference>
<keyword evidence="13" id="KW-1185">Reference proteome</keyword>
<dbReference type="EMBL" id="CP064760">
    <property type="protein sequence ID" value="QPE05384.1"/>
    <property type="molecule type" value="Genomic_DNA"/>
</dbReference>
<dbReference type="CDD" id="cd00075">
    <property type="entry name" value="HATPase"/>
    <property type="match status" value="1"/>
</dbReference>
<protein>
    <recommendedName>
        <fullName evidence="3">histidine kinase</fullName>
        <ecNumber evidence="3">2.7.13.3</ecNumber>
    </recommendedName>
</protein>
<dbReference type="KEGG" id="msf:IT882_04815"/>
<dbReference type="GO" id="GO:0005886">
    <property type="term" value="C:plasma membrane"/>
    <property type="evidence" value="ECO:0007669"/>
    <property type="project" value="UniProtKB-SubCell"/>
</dbReference>
<dbReference type="SUPFAM" id="SSF47384">
    <property type="entry name" value="Homodimeric domain of signal transducing histidine kinase"/>
    <property type="match status" value="1"/>
</dbReference>
<dbReference type="Gene3D" id="1.10.287.130">
    <property type="match status" value="1"/>
</dbReference>
<evidence type="ECO:0000256" key="9">
    <source>
        <dbReference type="ARBA" id="ARBA00023026"/>
    </source>
</evidence>
<dbReference type="InterPro" id="IPR005467">
    <property type="entry name" value="His_kinase_dom"/>
</dbReference>
<dbReference type="InterPro" id="IPR003661">
    <property type="entry name" value="HisK_dim/P_dom"/>
</dbReference>
<evidence type="ECO:0000256" key="1">
    <source>
        <dbReference type="ARBA" id="ARBA00000085"/>
    </source>
</evidence>
<dbReference type="InterPro" id="IPR036097">
    <property type="entry name" value="HisK_dim/P_sf"/>
</dbReference>
<accession>A0A7S8MY40</accession>
<dbReference type="SUPFAM" id="SSF55874">
    <property type="entry name" value="ATPase domain of HSP90 chaperone/DNA topoisomerase II/histidine kinase"/>
    <property type="match status" value="1"/>
</dbReference>
<reference evidence="12 13" key="1">
    <citation type="submission" date="2020-11" db="EMBL/GenBank/DDBJ databases">
        <title>Amino acid is mineralized and recycled by bacteria in oceanic microbiome.</title>
        <authorList>
            <person name="Zheng L.Y."/>
        </authorList>
    </citation>
    <scope>NUCLEOTIDE SEQUENCE [LARGE SCALE GENOMIC DNA]</scope>
    <source>
        <strain evidence="12 13">A32-1</strain>
    </source>
</reference>
<evidence type="ECO:0000256" key="6">
    <source>
        <dbReference type="ARBA" id="ARBA00022679"/>
    </source>
</evidence>
<keyword evidence="10" id="KW-1133">Transmembrane helix</keyword>
<evidence type="ECO:0000256" key="4">
    <source>
        <dbReference type="ARBA" id="ARBA00022475"/>
    </source>
</evidence>
<dbReference type="RefSeq" id="WP_195693401.1">
    <property type="nucleotide sequence ID" value="NZ_CP064760.1"/>
</dbReference>
<keyword evidence="5" id="KW-0597">Phosphoprotein</keyword>
<evidence type="ECO:0000259" key="11">
    <source>
        <dbReference type="PROSITE" id="PS50109"/>
    </source>
</evidence>
<dbReference type="PROSITE" id="PS50109">
    <property type="entry name" value="HIS_KIN"/>
    <property type="match status" value="1"/>
</dbReference>
<dbReference type="InterPro" id="IPR050980">
    <property type="entry name" value="2C_sensor_his_kinase"/>
</dbReference>
<keyword evidence="10" id="KW-0472">Membrane</keyword>
<dbReference type="InterPro" id="IPR003594">
    <property type="entry name" value="HATPase_dom"/>
</dbReference>
<dbReference type="AlphaFoldDB" id="A0A7S8MY40"/>
<keyword evidence="4" id="KW-1003">Cell membrane</keyword>
<gene>
    <name evidence="12" type="ORF">IT882_04815</name>
</gene>
<evidence type="ECO:0000313" key="12">
    <source>
        <dbReference type="EMBL" id="QPE05384.1"/>
    </source>
</evidence>
<dbReference type="Gene3D" id="3.30.565.10">
    <property type="entry name" value="Histidine kinase-like ATPase, C-terminal domain"/>
    <property type="match status" value="1"/>
</dbReference>
<dbReference type="EC" id="2.7.13.3" evidence="3"/>
<proteinExistence type="predicted"/>
<keyword evidence="10" id="KW-0812">Transmembrane</keyword>
<evidence type="ECO:0000313" key="13">
    <source>
        <dbReference type="Proteomes" id="UP000594480"/>
    </source>
</evidence>
<evidence type="ECO:0000256" key="5">
    <source>
        <dbReference type="ARBA" id="ARBA00022553"/>
    </source>
</evidence>
<evidence type="ECO:0000256" key="8">
    <source>
        <dbReference type="ARBA" id="ARBA00023012"/>
    </source>
</evidence>
<dbReference type="Proteomes" id="UP000594480">
    <property type="component" value="Chromosome"/>
</dbReference>
<organism evidence="12 13">
    <name type="scientific">Microbacterium schleiferi</name>
    <dbReference type="NCBI Taxonomy" id="69362"/>
    <lineage>
        <taxon>Bacteria</taxon>
        <taxon>Bacillati</taxon>
        <taxon>Actinomycetota</taxon>
        <taxon>Actinomycetes</taxon>
        <taxon>Micrococcales</taxon>
        <taxon>Microbacteriaceae</taxon>
        <taxon>Microbacterium</taxon>
    </lineage>
</organism>
<evidence type="ECO:0000256" key="7">
    <source>
        <dbReference type="ARBA" id="ARBA00022777"/>
    </source>
</evidence>
<feature type="transmembrane region" description="Helical" evidence="10">
    <location>
        <begin position="36"/>
        <end position="57"/>
    </location>
</feature>
<dbReference type="SMART" id="SM00388">
    <property type="entry name" value="HisKA"/>
    <property type="match status" value="1"/>
</dbReference>
<dbReference type="SMART" id="SM00387">
    <property type="entry name" value="HATPase_c"/>
    <property type="match status" value="1"/>
</dbReference>
<dbReference type="GO" id="GO:0000155">
    <property type="term" value="F:phosphorelay sensor kinase activity"/>
    <property type="evidence" value="ECO:0007669"/>
    <property type="project" value="InterPro"/>
</dbReference>
<dbReference type="InterPro" id="IPR036890">
    <property type="entry name" value="HATPase_C_sf"/>
</dbReference>
<keyword evidence="6" id="KW-0808">Transferase</keyword>
<name>A0A7S8MY40_9MICO</name>
<sequence>MTPDENAVVLSILTTAGVGLAGTAIVAALPRSKPVVAAIAAPFVVVASLAAGVAVATRQMLIDDHTSQTLLIVLAACAPLALLVGLVLARRARAIEREAAAERADRQRAREVEDSRRETVRWLSHDLRTPLAGIRALAESVAEDSAPEDPPARIVREVDRLDAMVDDIVELSRLHAQRRRDITPASLDDIVSDAVASVSPLAAAEGVEIEATALGGDIVEVEVRELTRAVTNIITNAVQHTPAGGRVLLTTTRDANHAVVSVTDGCGGIPASDLPHLLEPGWRGDTARSARGMGLGLAIADEVARAHGGEVTIVGTAPADGCTVSLRLPATGLDDSTPA</sequence>
<dbReference type="CDD" id="cd00082">
    <property type="entry name" value="HisKA"/>
    <property type="match status" value="1"/>
</dbReference>
<feature type="transmembrane region" description="Helical" evidence="10">
    <location>
        <begin position="69"/>
        <end position="89"/>
    </location>
</feature>
<feature type="transmembrane region" description="Helical" evidence="10">
    <location>
        <begin position="6"/>
        <end position="29"/>
    </location>
</feature>
<evidence type="ECO:0000256" key="3">
    <source>
        <dbReference type="ARBA" id="ARBA00012438"/>
    </source>
</evidence>
<evidence type="ECO:0000256" key="2">
    <source>
        <dbReference type="ARBA" id="ARBA00004651"/>
    </source>
</evidence>
<keyword evidence="8" id="KW-0902">Two-component regulatory system</keyword>
<keyword evidence="7 12" id="KW-0418">Kinase</keyword>
<dbReference type="Pfam" id="PF00512">
    <property type="entry name" value="HisKA"/>
    <property type="match status" value="1"/>
</dbReference>
<dbReference type="PANTHER" id="PTHR44936">
    <property type="entry name" value="SENSOR PROTEIN CREC"/>
    <property type="match status" value="1"/>
</dbReference>